<evidence type="ECO:0000313" key="3">
    <source>
        <dbReference type="Proteomes" id="UP000280861"/>
    </source>
</evidence>
<sequence>MVGDTKVPVWRKVTNVLGFTDSPQTRARIMANSTTRDLLVRAVIQTLAVVLLTAVFLLEQDPGFGWLIIADICIACVAAAAWARWVRYRHH</sequence>
<feature type="transmembrane region" description="Helical" evidence="1">
    <location>
        <begin position="38"/>
        <end position="58"/>
    </location>
</feature>
<keyword evidence="1" id="KW-0472">Membrane</keyword>
<protein>
    <submittedName>
        <fullName evidence="2">Uncharacterized protein</fullName>
    </submittedName>
</protein>
<evidence type="ECO:0000256" key="1">
    <source>
        <dbReference type="SAM" id="Phobius"/>
    </source>
</evidence>
<name>A0A3P5WXC4_9MICC</name>
<dbReference type="Proteomes" id="UP000280861">
    <property type="component" value="Unassembled WGS sequence"/>
</dbReference>
<keyword evidence="1" id="KW-1133">Transmembrane helix</keyword>
<organism evidence="2 3">
    <name type="scientific">Arthrobacter ulcerisalmonis</name>
    <dbReference type="NCBI Taxonomy" id="2483813"/>
    <lineage>
        <taxon>Bacteria</taxon>
        <taxon>Bacillati</taxon>
        <taxon>Actinomycetota</taxon>
        <taxon>Actinomycetes</taxon>
        <taxon>Micrococcales</taxon>
        <taxon>Micrococcaceae</taxon>
        <taxon>Arthrobacter</taxon>
    </lineage>
</organism>
<feature type="transmembrane region" description="Helical" evidence="1">
    <location>
        <begin position="64"/>
        <end position="83"/>
    </location>
</feature>
<keyword evidence="3" id="KW-1185">Reference proteome</keyword>
<accession>A0A3P5WXC4</accession>
<evidence type="ECO:0000313" key="2">
    <source>
        <dbReference type="EMBL" id="VDC23036.1"/>
    </source>
</evidence>
<dbReference type="AlphaFoldDB" id="A0A3P5WXC4"/>
<reference evidence="2 3" key="1">
    <citation type="submission" date="2018-11" db="EMBL/GenBank/DDBJ databases">
        <authorList>
            <person name="Criscuolo A."/>
        </authorList>
    </citation>
    <scope>NUCLEOTIDE SEQUENCE [LARGE SCALE GENOMIC DNA]</scope>
    <source>
        <strain evidence="2">AT11b</strain>
    </source>
</reference>
<dbReference type="EMBL" id="UXAU01000018">
    <property type="protein sequence ID" value="VDC23036.1"/>
    <property type="molecule type" value="Genomic_DNA"/>
</dbReference>
<gene>
    <name evidence="2" type="ORF">PSET11_01132</name>
</gene>
<keyword evidence="1" id="KW-0812">Transmembrane</keyword>
<proteinExistence type="predicted"/>